<evidence type="ECO:0000313" key="10">
    <source>
        <dbReference type="Proteomes" id="UP001054945"/>
    </source>
</evidence>
<dbReference type="PANTHER" id="PTHR15180">
    <property type="entry name" value="GENERAL TRANSCRIPTION FACTOR 3C POLYPEPTIDE 1"/>
    <property type="match status" value="1"/>
</dbReference>
<evidence type="ECO:0000256" key="5">
    <source>
        <dbReference type="ARBA" id="ARBA00023242"/>
    </source>
</evidence>
<feature type="compositionally biased region" description="Polar residues" evidence="6">
    <location>
        <begin position="1758"/>
        <end position="1771"/>
    </location>
</feature>
<feature type="domain" description="B-block binding subunit of TFIIIC" evidence="7">
    <location>
        <begin position="175"/>
        <end position="250"/>
    </location>
</feature>
<feature type="compositionally biased region" description="Polar residues" evidence="6">
    <location>
        <begin position="540"/>
        <end position="561"/>
    </location>
</feature>
<dbReference type="InterPro" id="IPR056467">
    <property type="entry name" value="eWH_GTF3C1"/>
</dbReference>
<evidence type="ECO:0000256" key="6">
    <source>
        <dbReference type="SAM" id="MobiDB-lite"/>
    </source>
</evidence>
<dbReference type="GO" id="GO:0006384">
    <property type="term" value="P:transcription initiation at RNA polymerase III promoter"/>
    <property type="evidence" value="ECO:0007669"/>
    <property type="project" value="InterPro"/>
</dbReference>
<dbReference type="InterPro" id="IPR044210">
    <property type="entry name" value="Tfc3-like"/>
</dbReference>
<dbReference type="GO" id="GO:0005634">
    <property type="term" value="C:nucleus"/>
    <property type="evidence" value="ECO:0007669"/>
    <property type="project" value="UniProtKB-SubCell"/>
</dbReference>
<keyword evidence="3" id="KW-0238">DNA-binding</keyword>
<gene>
    <name evidence="9" type="primary">GTF3C1</name>
    <name evidence="9" type="ORF">CEXT_166241</name>
</gene>
<comment type="subcellular location">
    <subcellularLocation>
        <location evidence="1">Nucleus</location>
    </subcellularLocation>
</comment>
<evidence type="ECO:0000256" key="2">
    <source>
        <dbReference type="ARBA" id="ARBA00022553"/>
    </source>
</evidence>
<comment type="caution">
    <text evidence="9">The sequence shown here is derived from an EMBL/GenBank/DDBJ whole genome shotgun (WGS) entry which is preliminary data.</text>
</comment>
<feature type="compositionally biased region" description="Polar residues" evidence="6">
    <location>
        <begin position="674"/>
        <end position="683"/>
    </location>
</feature>
<sequence>MRSKKDYDFLSAILDEIALEGLDGITLEMFWQRLKDRPNFAIAIDEDSKIYFWNIVAKHKDIEIYELPIPRKFTPVYNRYDNVDSELGVVVESDVPIPDPYAPIVPVPDVRGSCSTYNTRSCITSEIRNGDVLFISLEQAMSKWGDCLVLVASPKVRLLALIGTEADPLMDISSEAYCLLERIGRSRYLGEVTQGEGGLLALKAPFCKQLHYYRKKLTLKGLITKQNHYMKNKKGTTCTGSLFHLTRFYVQRKTKMATWMQRLCDILQDKPQKQESCKVLKEEIGIPEFSFKKLSCRPFLKWVRIVKLPCQEFYPNATPKDWFYGSGEDKCVRVCQLLRHCDDEADENEDDEANGEKGSVPNVHFDASKIYYGIPLVHQIYLHIKEAGPSGISSSDLGRKMTFPRLDIRCLLSILLKKGHVISVLEDRGRQKVKKYIAEIYANQNEDYSFLKEQDVIKVVDNSSSHIGKRKHEENGAPIPKKSKINDAEKVEEPSNDSTAVPVQAGVAKNIVDSDFQNIVTEISVLENKSEFTGKAPRVSNFSENSKNPPRFSGSVQPTARNNKRSNMILDYLKTERFTTLTDLQKHITEKEKEEGHTHKIDKKSTARLIHDLYRSDKIKIFKAVLKLHDEATEIEFICDTSMKPSDPHIQVVIDQAKFKYFGVSKDSSKKSLPMSNQENSSQKKTTAVKTTAAVKEKTPKKSTSVQPSTVPVMSFVTPKFIRAKTLHIFLYYLVYKHKGEIAKGNEQSVYHEGINWRRFIPPLPNPPSQQLQNREGWCCLADIYSRMPLSLFLKIVNFKRSIPDLKEFLDDEEKAHLPMQSLPRKMRSALLNDRKYLFSTYEVIEVLCRMGLMSMGQPYGKQKDHIFLYVHKHASIKDTTITPPAYIHVHVKENLNYERKLYTFETEDDVQAYWLDLEHIAFHTSLGKFSASFGETVYVPEAKYKHELINATKKKDFDEVVDDGTIPGDSLGAGGFDSVMFLHCRRSWQTSVGAKTSNAPQKVNAKPKIQNLLQKTEVTAPEGRVRLERLTQNTLIRQKDSRGENSTAKKENLRTILPRSRERTNLRTVQVRRTKKRAPYYDEKDRAAMKKMDKARCNWSSQEDSFLLLCKVASSFLDPNCSKNLVVPFTVIRDLLHKHVPEISTNKSSRACQRRVRYMMLNPATMSNVNVFLGEAMQDEKLVKEFSHPKPSRTSEEAWANMFTNLINKLLEKFTTSASDRCKSISLPDSLEELLARFELRVFDRTTKLDKHIYKEPKNPEDAKKFVLTTLILSAMAVVNDDTKWSYLLHKLYQSYSENSIASIVNKLRKHCVLAVKKRSHKAELKRSLQSTGPYKFSVTYSNAMLTKFPVKIFKECENLLSSLKSLKSGTYVELKGDVPPGYAAAIVSLMQMKQLSLHTQIPDQIILFDSSLSKEEKTNLVERMINTLSDKESVEFSKLLNDDSQQLETVMDIVPIESTHAKPSTSNEKPEQQQQLQDIEITEVDERPDADMSQLNSLQTSESQHRITSASRFALYMLRKELSLPPVQRVQHSQDYIVLNSCRVICRLKPNDDDIPDLPVIPADIVESVSDSDKVKEPICLTKDQMKLTKIQISEIFDQLIHFIPSDVFLPNKNYSGPIETLYKKYSDKTLHDAKCIFSEIYCNGAMGNVEKDIWRKFRDLSGEVSLFEHLNIFRKSSLIIRVGVSAFTYVCGCFAQNWVLSTYRLSDFPSKCKKHNVTPKEKEDLSENPNIAILPYSETDFDSNGVQSMGVDTGTVDTETAGSSSGNAISDKLRNDTPKNTSPSSKKKEKTFFIPRTWRNPDGSLNKTAFFDLLSTILSHIMSMPGISSSQVCEQFSLVLPGVQVLELIEVLEKSSCVYKYYCKPLKKKSLFSPASVVSITTNPQPEDIDHLEPLPDAVCKVAELRNAIK</sequence>
<reference evidence="9 10" key="1">
    <citation type="submission" date="2021-06" db="EMBL/GenBank/DDBJ databases">
        <title>Caerostris extrusa draft genome.</title>
        <authorList>
            <person name="Kono N."/>
            <person name="Arakawa K."/>
        </authorList>
    </citation>
    <scope>NUCLEOTIDE SEQUENCE [LARGE SCALE GENOMIC DNA]</scope>
</reference>
<keyword evidence="4" id="KW-0804">Transcription</keyword>
<keyword evidence="10" id="KW-1185">Reference proteome</keyword>
<dbReference type="GO" id="GO:0000127">
    <property type="term" value="C:transcription factor TFIIIC complex"/>
    <property type="evidence" value="ECO:0007669"/>
    <property type="project" value="InterPro"/>
</dbReference>
<dbReference type="GO" id="GO:0042791">
    <property type="term" value="P:5S class rRNA transcription by RNA polymerase III"/>
    <property type="evidence" value="ECO:0007669"/>
    <property type="project" value="TreeGrafter"/>
</dbReference>
<feature type="compositionally biased region" description="Basic and acidic residues" evidence="6">
    <location>
        <begin position="484"/>
        <end position="493"/>
    </location>
</feature>
<evidence type="ECO:0000256" key="3">
    <source>
        <dbReference type="ARBA" id="ARBA00023125"/>
    </source>
</evidence>
<name>A0AAV4WXS7_CAEEX</name>
<protein>
    <submittedName>
        <fullName evidence="9">General transcription factor 3C polypeptide 1</fullName>
    </submittedName>
</protein>
<feature type="region of interest" description="Disordered" evidence="6">
    <location>
        <begin position="537"/>
        <end position="561"/>
    </location>
</feature>
<feature type="domain" description="GTF3C1 extended winged-helix" evidence="8">
    <location>
        <begin position="558"/>
        <end position="660"/>
    </location>
</feature>
<dbReference type="InterPro" id="IPR035625">
    <property type="entry name" value="Tfc3-like_eWH"/>
</dbReference>
<dbReference type="Pfam" id="PF04182">
    <property type="entry name" value="B-block_TFIIIC"/>
    <property type="match status" value="1"/>
</dbReference>
<dbReference type="GO" id="GO:0003677">
    <property type="term" value="F:DNA binding"/>
    <property type="evidence" value="ECO:0007669"/>
    <property type="project" value="UniProtKB-KW"/>
</dbReference>
<dbReference type="InterPro" id="IPR007309">
    <property type="entry name" value="TFIIIC_Bblock-bd"/>
</dbReference>
<feature type="region of interest" description="Disordered" evidence="6">
    <location>
        <begin position="465"/>
        <end position="499"/>
    </location>
</feature>
<dbReference type="Proteomes" id="UP001054945">
    <property type="component" value="Unassembled WGS sequence"/>
</dbReference>
<proteinExistence type="predicted"/>
<evidence type="ECO:0000256" key="4">
    <source>
        <dbReference type="ARBA" id="ARBA00023163"/>
    </source>
</evidence>
<organism evidence="9 10">
    <name type="scientific">Caerostris extrusa</name>
    <name type="common">Bark spider</name>
    <name type="synonym">Caerostris bankana</name>
    <dbReference type="NCBI Taxonomy" id="172846"/>
    <lineage>
        <taxon>Eukaryota</taxon>
        <taxon>Metazoa</taxon>
        <taxon>Ecdysozoa</taxon>
        <taxon>Arthropoda</taxon>
        <taxon>Chelicerata</taxon>
        <taxon>Arachnida</taxon>
        <taxon>Araneae</taxon>
        <taxon>Araneomorphae</taxon>
        <taxon>Entelegynae</taxon>
        <taxon>Araneoidea</taxon>
        <taxon>Araneidae</taxon>
        <taxon>Caerostris</taxon>
    </lineage>
</organism>
<dbReference type="CDD" id="cd16169">
    <property type="entry name" value="Tau138_eWH"/>
    <property type="match status" value="1"/>
</dbReference>
<evidence type="ECO:0000259" key="7">
    <source>
        <dbReference type="Pfam" id="PF04182"/>
    </source>
</evidence>
<accession>A0AAV4WXS7</accession>
<feature type="region of interest" description="Disordered" evidence="6">
    <location>
        <begin position="667"/>
        <end position="689"/>
    </location>
</feature>
<evidence type="ECO:0000259" key="8">
    <source>
        <dbReference type="Pfam" id="PF24101"/>
    </source>
</evidence>
<keyword evidence="2" id="KW-0597">Phosphoprotein</keyword>
<feature type="region of interest" description="Disordered" evidence="6">
    <location>
        <begin position="1753"/>
        <end position="1791"/>
    </location>
</feature>
<keyword evidence="5" id="KW-0539">Nucleus</keyword>
<dbReference type="PANTHER" id="PTHR15180:SF1">
    <property type="entry name" value="GENERAL TRANSCRIPTION FACTOR 3C POLYPEPTIDE 1"/>
    <property type="match status" value="1"/>
</dbReference>
<dbReference type="Pfam" id="PF24101">
    <property type="entry name" value="WHD_GTF3C1"/>
    <property type="match status" value="1"/>
</dbReference>
<dbReference type="EMBL" id="BPLR01016967">
    <property type="protein sequence ID" value="GIY87711.1"/>
    <property type="molecule type" value="Genomic_DNA"/>
</dbReference>
<evidence type="ECO:0000313" key="9">
    <source>
        <dbReference type="EMBL" id="GIY87711.1"/>
    </source>
</evidence>
<evidence type="ECO:0000256" key="1">
    <source>
        <dbReference type="ARBA" id="ARBA00004123"/>
    </source>
</evidence>